<evidence type="ECO:0000256" key="1">
    <source>
        <dbReference type="SAM" id="MobiDB-lite"/>
    </source>
</evidence>
<protein>
    <submittedName>
        <fullName evidence="2">Uncharacterized protein</fullName>
    </submittedName>
</protein>
<feature type="region of interest" description="Disordered" evidence="1">
    <location>
        <begin position="72"/>
        <end position="108"/>
    </location>
</feature>
<feature type="compositionally biased region" description="Basic residues" evidence="1">
    <location>
        <begin position="88"/>
        <end position="108"/>
    </location>
</feature>
<dbReference type="EMBL" id="MN739096">
    <property type="protein sequence ID" value="QHS88443.1"/>
    <property type="molecule type" value="Genomic_DNA"/>
</dbReference>
<evidence type="ECO:0000313" key="2">
    <source>
        <dbReference type="EMBL" id="QHS88443.1"/>
    </source>
</evidence>
<organism evidence="2">
    <name type="scientific">viral metagenome</name>
    <dbReference type="NCBI Taxonomy" id="1070528"/>
    <lineage>
        <taxon>unclassified sequences</taxon>
        <taxon>metagenomes</taxon>
        <taxon>organismal metagenomes</taxon>
    </lineage>
</organism>
<feature type="region of interest" description="Disordered" evidence="1">
    <location>
        <begin position="1"/>
        <end position="20"/>
    </location>
</feature>
<proteinExistence type="predicted"/>
<name>A0A6C0BAF5_9ZZZZ</name>
<dbReference type="AlphaFoldDB" id="A0A6C0BAF5"/>
<sequence length="108" mass="11966">MRDFSQKVYDTNGATPKQNAINQMNARIATQSKISQTGGAGVVVPQTVNARHQVSPENPNTNNERLISAQLRMDSAAKAQANTGQKIGGKRKNKTKKNRKNKRKSRKY</sequence>
<feature type="compositionally biased region" description="Polar residues" evidence="1">
    <location>
        <begin position="8"/>
        <end position="20"/>
    </location>
</feature>
<accession>A0A6C0BAF5</accession>
<reference evidence="2" key="1">
    <citation type="journal article" date="2020" name="Nature">
        <title>Giant virus diversity and host interactions through global metagenomics.</title>
        <authorList>
            <person name="Schulz F."/>
            <person name="Roux S."/>
            <person name="Paez-Espino D."/>
            <person name="Jungbluth S."/>
            <person name="Walsh D.A."/>
            <person name="Denef V.J."/>
            <person name="McMahon K.D."/>
            <person name="Konstantinidis K.T."/>
            <person name="Eloe-Fadrosh E.A."/>
            <person name="Kyrpides N.C."/>
            <person name="Woyke T."/>
        </authorList>
    </citation>
    <scope>NUCLEOTIDE SEQUENCE</scope>
    <source>
        <strain evidence="2">GVMAG-M-3300010158-55</strain>
    </source>
</reference>